<organism evidence="2 3">
    <name type="scientific">Phytophthora rubi</name>
    <dbReference type="NCBI Taxonomy" id="129364"/>
    <lineage>
        <taxon>Eukaryota</taxon>
        <taxon>Sar</taxon>
        <taxon>Stramenopiles</taxon>
        <taxon>Oomycota</taxon>
        <taxon>Peronosporomycetes</taxon>
        <taxon>Peronosporales</taxon>
        <taxon>Peronosporaceae</taxon>
        <taxon>Phytophthora</taxon>
    </lineage>
</organism>
<evidence type="ECO:0000313" key="2">
    <source>
        <dbReference type="EMBL" id="KAE8968049.1"/>
    </source>
</evidence>
<proteinExistence type="predicted"/>
<evidence type="ECO:0000313" key="3">
    <source>
        <dbReference type="Proteomes" id="UP000429607"/>
    </source>
</evidence>
<comment type="caution">
    <text evidence="2">The sequence shown here is derived from an EMBL/GenBank/DDBJ whole genome shotgun (WGS) entry which is preliminary data.</text>
</comment>
<dbReference type="Proteomes" id="UP000429607">
    <property type="component" value="Unassembled WGS sequence"/>
</dbReference>
<accession>A0A6A3HDM8</accession>
<protein>
    <submittedName>
        <fullName evidence="2">Uncharacterized protein</fullName>
    </submittedName>
</protein>
<gene>
    <name evidence="2" type="ORF">PR001_g27909</name>
</gene>
<evidence type="ECO:0000256" key="1">
    <source>
        <dbReference type="SAM" id="Phobius"/>
    </source>
</evidence>
<keyword evidence="1" id="KW-0812">Transmembrane</keyword>
<dbReference type="AlphaFoldDB" id="A0A6A3HDM8"/>
<sequence length="171" mass="19428">WARKAKVTPGAGRMLFGMFKLWLCDFALVFIYPPYFHIFTTLASTEQMVFTVLLPVIKLLMRNLFSRAVNHLGDEIPELVVFNADVFGSLFVSYCMQSAPSVWTTLEVMVADIVMMGLALRDIERGRAGLETLGSQVDDECANRQKFTSNVRDVIRKKRSRSIYLVHLATK</sequence>
<reference evidence="2 3" key="1">
    <citation type="submission" date="2018-09" db="EMBL/GenBank/DDBJ databases">
        <title>Genomic investigation of the strawberry pathogen Phytophthora fragariae indicates pathogenicity is determined by transcriptional variation in three key races.</title>
        <authorList>
            <person name="Adams T.M."/>
            <person name="Armitage A.D."/>
            <person name="Sobczyk M.K."/>
            <person name="Bates H.J."/>
            <person name="Dunwell J.M."/>
            <person name="Nellist C.F."/>
            <person name="Harrison R.J."/>
        </authorList>
    </citation>
    <scope>NUCLEOTIDE SEQUENCE [LARGE SCALE GENOMIC DNA]</scope>
    <source>
        <strain evidence="2 3">SCRP249</strain>
    </source>
</reference>
<name>A0A6A3HDM8_9STRA</name>
<dbReference type="EMBL" id="QXFV01004740">
    <property type="protein sequence ID" value="KAE8968049.1"/>
    <property type="molecule type" value="Genomic_DNA"/>
</dbReference>
<feature type="non-terminal residue" evidence="2">
    <location>
        <position position="1"/>
    </location>
</feature>
<keyword evidence="1" id="KW-0472">Membrane</keyword>
<keyword evidence="1" id="KW-1133">Transmembrane helix</keyword>
<feature type="transmembrane region" description="Helical" evidence="1">
    <location>
        <begin position="12"/>
        <end position="32"/>
    </location>
</feature>